<sequence length="129" mass="14509">MDSKPKLLKQRSCVCPHLDIAGWCSSSLRRCSRRRWFSDKSYDELDPTAHPAGGRRLRWKGLWRRITGKSRGIFDSSTASIAARAPYDPLTYAQNFDEGSAWVEPENISRSFSARFAAPSGVGFLQKIG</sequence>
<dbReference type="AlphaFoldDB" id="A0A835RT79"/>
<proteinExistence type="predicted"/>
<protein>
    <submittedName>
        <fullName evidence="1">Uncharacterized protein</fullName>
    </submittedName>
</protein>
<evidence type="ECO:0000313" key="2">
    <source>
        <dbReference type="Proteomes" id="UP000636800"/>
    </source>
</evidence>
<dbReference type="OrthoDB" id="10250354at2759"/>
<evidence type="ECO:0000313" key="1">
    <source>
        <dbReference type="EMBL" id="KAG0498110.1"/>
    </source>
</evidence>
<accession>A0A835RT79</accession>
<dbReference type="EMBL" id="JADCNL010000001">
    <property type="protein sequence ID" value="KAG0498110.1"/>
    <property type="molecule type" value="Genomic_DNA"/>
</dbReference>
<comment type="caution">
    <text evidence="1">The sequence shown here is derived from an EMBL/GenBank/DDBJ whole genome shotgun (WGS) entry which is preliminary data.</text>
</comment>
<gene>
    <name evidence="1" type="ORF">HPP92_002801</name>
</gene>
<organism evidence="1 2">
    <name type="scientific">Vanilla planifolia</name>
    <name type="common">Vanilla</name>
    <dbReference type="NCBI Taxonomy" id="51239"/>
    <lineage>
        <taxon>Eukaryota</taxon>
        <taxon>Viridiplantae</taxon>
        <taxon>Streptophyta</taxon>
        <taxon>Embryophyta</taxon>
        <taxon>Tracheophyta</taxon>
        <taxon>Spermatophyta</taxon>
        <taxon>Magnoliopsida</taxon>
        <taxon>Liliopsida</taxon>
        <taxon>Asparagales</taxon>
        <taxon>Orchidaceae</taxon>
        <taxon>Vanilloideae</taxon>
        <taxon>Vanilleae</taxon>
        <taxon>Vanilla</taxon>
    </lineage>
</organism>
<dbReference type="Proteomes" id="UP000636800">
    <property type="component" value="Chromosome 1"/>
</dbReference>
<keyword evidence="2" id="KW-1185">Reference proteome</keyword>
<reference evidence="1 2" key="1">
    <citation type="journal article" date="2020" name="Nat. Food">
        <title>A phased Vanilla planifolia genome enables genetic improvement of flavour and production.</title>
        <authorList>
            <person name="Hasing T."/>
            <person name="Tang H."/>
            <person name="Brym M."/>
            <person name="Khazi F."/>
            <person name="Huang T."/>
            <person name="Chambers A.H."/>
        </authorList>
    </citation>
    <scope>NUCLEOTIDE SEQUENCE [LARGE SCALE GENOMIC DNA]</scope>
    <source>
        <tissue evidence="1">Leaf</tissue>
    </source>
</reference>
<dbReference type="PANTHER" id="PTHR33168">
    <property type="entry name" value="STRESS INDUCED PROTEIN-RELATED"/>
    <property type="match status" value="1"/>
</dbReference>
<name>A0A835RT79_VANPL</name>